<proteinExistence type="inferred from homology"/>
<dbReference type="Pfam" id="PF01106">
    <property type="entry name" value="NifU"/>
    <property type="match status" value="1"/>
</dbReference>
<comment type="similarity">
    <text evidence="1">Belongs to the NifU family.</text>
</comment>
<organism evidence="3">
    <name type="scientific">marine metagenome</name>
    <dbReference type="NCBI Taxonomy" id="408172"/>
    <lineage>
        <taxon>unclassified sequences</taxon>
        <taxon>metagenomes</taxon>
        <taxon>ecological metagenomes</taxon>
    </lineage>
</organism>
<gene>
    <name evidence="3" type="ORF">METZ01_LOCUS386776</name>
</gene>
<sequence length="108" mass="11020">MSLDVSPDVSPDGLRTRVETVIEVIRPAIQADDGDIVLHDVDEVTGEVSVELTGACVTCPASDQTLKAGIERILKDRVDGVTVVHNVGAAAAGDGPIGATDDGTAVSL</sequence>
<evidence type="ECO:0000313" key="3">
    <source>
        <dbReference type="EMBL" id="SVD33922.1"/>
    </source>
</evidence>
<dbReference type="InterPro" id="IPR034904">
    <property type="entry name" value="FSCA_dom_sf"/>
</dbReference>
<dbReference type="GO" id="GO:0005506">
    <property type="term" value="F:iron ion binding"/>
    <property type="evidence" value="ECO:0007669"/>
    <property type="project" value="InterPro"/>
</dbReference>
<dbReference type="InterPro" id="IPR001075">
    <property type="entry name" value="NIF_FeS_clus_asmbl_NifU_C"/>
</dbReference>
<dbReference type="GO" id="GO:0051536">
    <property type="term" value="F:iron-sulfur cluster binding"/>
    <property type="evidence" value="ECO:0007669"/>
    <property type="project" value="InterPro"/>
</dbReference>
<dbReference type="PANTHER" id="PTHR11178:SF1">
    <property type="entry name" value="NFU1 IRON-SULFUR CLUSTER SCAFFOLD HOMOLOG, MITOCHONDRIAL"/>
    <property type="match status" value="1"/>
</dbReference>
<dbReference type="PANTHER" id="PTHR11178">
    <property type="entry name" value="IRON-SULFUR CLUSTER SCAFFOLD PROTEIN NFU-RELATED"/>
    <property type="match status" value="1"/>
</dbReference>
<evidence type="ECO:0000259" key="2">
    <source>
        <dbReference type="Pfam" id="PF01106"/>
    </source>
</evidence>
<evidence type="ECO:0000256" key="1">
    <source>
        <dbReference type="ARBA" id="ARBA00006420"/>
    </source>
</evidence>
<name>A0A382UIF8_9ZZZZ</name>
<dbReference type="SUPFAM" id="SSF117916">
    <property type="entry name" value="Fe-S cluster assembly (FSCA) domain-like"/>
    <property type="match status" value="1"/>
</dbReference>
<dbReference type="EMBL" id="UINC01144425">
    <property type="protein sequence ID" value="SVD33922.1"/>
    <property type="molecule type" value="Genomic_DNA"/>
</dbReference>
<accession>A0A382UIF8</accession>
<feature type="domain" description="NIF system FeS cluster assembly NifU C-terminal" evidence="2">
    <location>
        <begin position="18"/>
        <end position="84"/>
    </location>
</feature>
<protein>
    <recommendedName>
        <fullName evidence="2">NIF system FeS cluster assembly NifU C-terminal domain-containing protein</fullName>
    </recommendedName>
</protein>
<reference evidence="3" key="1">
    <citation type="submission" date="2018-05" db="EMBL/GenBank/DDBJ databases">
        <authorList>
            <person name="Lanie J.A."/>
            <person name="Ng W.-L."/>
            <person name="Kazmierczak K.M."/>
            <person name="Andrzejewski T.M."/>
            <person name="Davidsen T.M."/>
            <person name="Wayne K.J."/>
            <person name="Tettelin H."/>
            <person name="Glass J.I."/>
            <person name="Rusch D."/>
            <person name="Podicherti R."/>
            <person name="Tsui H.-C.T."/>
            <person name="Winkler M.E."/>
        </authorList>
    </citation>
    <scope>NUCLEOTIDE SEQUENCE</scope>
</reference>
<dbReference type="GO" id="GO:0016226">
    <property type="term" value="P:iron-sulfur cluster assembly"/>
    <property type="evidence" value="ECO:0007669"/>
    <property type="project" value="InterPro"/>
</dbReference>
<dbReference type="AlphaFoldDB" id="A0A382UIF8"/>
<dbReference type="Gene3D" id="3.30.300.130">
    <property type="entry name" value="Fe-S cluster assembly (FSCA)"/>
    <property type="match status" value="1"/>
</dbReference>